<dbReference type="STRING" id="1354304.XPG1_2634"/>
<dbReference type="Proteomes" id="UP000032735">
    <property type="component" value="Chromosome"/>
</dbReference>
<evidence type="ECO:0000313" key="2">
    <source>
        <dbReference type="Proteomes" id="UP000032735"/>
    </source>
</evidence>
<dbReference type="KEGG" id="xpo:XPG1_2634"/>
<keyword evidence="2" id="KW-1185">Reference proteome</keyword>
<dbReference type="AlphaFoldDB" id="A0A068R5X8"/>
<name>A0A068R5X8_9GAMM</name>
<evidence type="ECO:0000313" key="1">
    <source>
        <dbReference type="EMBL" id="CDG22286.1"/>
    </source>
</evidence>
<dbReference type="EMBL" id="FO704551">
    <property type="protein sequence ID" value="CDG22286.1"/>
    <property type="molecule type" value="Genomic_DNA"/>
</dbReference>
<sequence>MYSVIRLILCEQLMVILLRVSKITLIRRLVIDLMGITCLLSKMLNQNS</sequence>
<gene>
    <name evidence="1" type="ORF">XPG1_2634</name>
</gene>
<accession>A0A068R5X8</accession>
<reference evidence="1 2" key="1">
    <citation type="submission" date="2013-07" db="EMBL/GenBank/DDBJ databases">
        <authorList>
            <person name="Genoscope - CEA"/>
        </authorList>
    </citation>
    <scope>NUCLEOTIDE SEQUENCE [LARGE SCALE GENOMIC DNA]</scope>
    <source>
        <strain evidence="1 2">G6</strain>
    </source>
</reference>
<protein>
    <submittedName>
        <fullName evidence="1">Uncharacterized protein</fullName>
    </submittedName>
</protein>
<dbReference type="HOGENOM" id="CLU_3159544_0_0_6"/>
<proteinExistence type="predicted"/>
<organism evidence="1 2">
    <name type="scientific">Xenorhabdus poinarii G6</name>
    <dbReference type="NCBI Taxonomy" id="1354304"/>
    <lineage>
        <taxon>Bacteria</taxon>
        <taxon>Pseudomonadati</taxon>
        <taxon>Pseudomonadota</taxon>
        <taxon>Gammaproteobacteria</taxon>
        <taxon>Enterobacterales</taxon>
        <taxon>Morganellaceae</taxon>
        <taxon>Xenorhabdus</taxon>
    </lineage>
</organism>